<evidence type="ECO:0000313" key="4">
    <source>
        <dbReference type="Proteomes" id="UP000734854"/>
    </source>
</evidence>
<evidence type="ECO:0000259" key="2">
    <source>
        <dbReference type="PROSITE" id="PS50076"/>
    </source>
</evidence>
<feature type="compositionally biased region" description="Basic residues" evidence="1">
    <location>
        <begin position="43"/>
        <end position="52"/>
    </location>
</feature>
<dbReference type="InterPro" id="IPR001623">
    <property type="entry name" value="DnaJ_domain"/>
</dbReference>
<organism evidence="3 4">
    <name type="scientific">Zingiber officinale</name>
    <name type="common">Ginger</name>
    <name type="synonym">Amomum zingiber</name>
    <dbReference type="NCBI Taxonomy" id="94328"/>
    <lineage>
        <taxon>Eukaryota</taxon>
        <taxon>Viridiplantae</taxon>
        <taxon>Streptophyta</taxon>
        <taxon>Embryophyta</taxon>
        <taxon>Tracheophyta</taxon>
        <taxon>Spermatophyta</taxon>
        <taxon>Magnoliopsida</taxon>
        <taxon>Liliopsida</taxon>
        <taxon>Zingiberales</taxon>
        <taxon>Zingiberaceae</taxon>
        <taxon>Zingiber</taxon>
    </lineage>
</organism>
<keyword evidence="4" id="KW-1185">Reference proteome</keyword>
<accession>A0A8J5LYN3</accession>
<name>A0A8J5LYN3_ZINOF</name>
<comment type="caution">
    <text evidence="3">The sequence shown here is derived from an EMBL/GenBank/DDBJ whole genome shotgun (WGS) entry which is preliminary data.</text>
</comment>
<dbReference type="CDD" id="cd06257">
    <property type="entry name" value="DnaJ"/>
    <property type="match status" value="1"/>
</dbReference>
<dbReference type="PROSITE" id="PS50076">
    <property type="entry name" value="DNAJ_2"/>
    <property type="match status" value="1"/>
</dbReference>
<feature type="compositionally biased region" description="Basic and acidic residues" evidence="1">
    <location>
        <begin position="506"/>
        <end position="527"/>
    </location>
</feature>
<feature type="region of interest" description="Disordered" evidence="1">
    <location>
        <begin position="171"/>
        <end position="217"/>
    </location>
</feature>
<dbReference type="InterPro" id="IPR036869">
    <property type="entry name" value="J_dom_sf"/>
</dbReference>
<feature type="compositionally biased region" description="Basic and acidic residues" evidence="1">
    <location>
        <begin position="622"/>
        <end position="644"/>
    </location>
</feature>
<feature type="compositionally biased region" description="Low complexity" evidence="1">
    <location>
        <begin position="7"/>
        <end position="16"/>
    </location>
</feature>
<feature type="region of interest" description="Disordered" evidence="1">
    <location>
        <begin position="1"/>
        <end position="104"/>
    </location>
</feature>
<feature type="compositionally biased region" description="Low complexity" evidence="1">
    <location>
        <begin position="89"/>
        <end position="100"/>
    </location>
</feature>
<dbReference type="Gene3D" id="1.10.287.110">
    <property type="entry name" value="DnaJ domain"/>
    <property type="match status" value="1"/>
</dbReference>
<dbReference type="SMART" id="SM00271">
    <property type="entry name" value="DnaJ"/>
    <property type="match status" value="1"/>
</dbReference>
<gene>
    <name evidence="3" type="ORF">ZIOFF_009770</name>
</gene>
<dbReference type="GO" id="GO:0005783">
    <property type="term" value="C:endoplasmic reticulum"/>
    <property type="evidence" value="ECO:0007669"/>
    <property type="project" value="UniProtKB-ARBA"/>
</dbReference>
<sequence>MGRARLSSSRSFSSDSESSDKTEKRSKKKETSRSSRHKESSGQKKKRHSKSERRRDHEERRGKRRDRKKLEKRHKSRRKKDGSDDSDYSHFSSSYSGEDSVSQSSRPEAITRLFLQKFPNAADDLKQLLHMIDSGQGVDVGGISDKSLVKLLRHIVGPILCPYLKTGDSLHPVSKEPHTQVSSPSEHSPKDQAENDTNLNELQDEGPTPGRRRLIGPEMPSREVLAAAAELTEAESSLLKKTNNVIASSFDTFNMPREAELDIDSELLIGPPPPAIVSEAASANEAERFEEVILSLSLGLAKMFHNLISGSQQCQVARIVSADVDKPYDILGVNWKMSSENIKKRYWKLSLLVHPDKCTHPQAHQAFVLLNQAFKDLQDPDKVGLIMLQIHFPTVAAGGSGLIQLFWIGWHNSRLTWARNEEVFMCWIYWICIDDRRAFTSNGLLSSTVGQAAVEASSAKMKHESSLRNGGKVAIQWNCEHYAKLLRISMEGDDELLAMPMAPINQDEREPSKREEWMTTLPPERKPGMTMQSTSFSRTTKEGRGDTSAWTDNPLDKAQKAKQNYLEAYNKAKTLGDVEGEKERKTKDADLVDKYNASKRSVSLVQKHREETSRPKKKVKRPEKDEWEGQHPWKPWDREKDLTAGRKKVNFDADNMSQGLSSRFSSGSVQRNFL</sequence>
<dbReference type="PANTHER" id="PTHR47422">
    <property type="entry name" value="DNAJ HEAT SHOCK N-TERMINAL DOMAIN-CONTAINING PROTEIN"/>
    <property type="match status" value="1"/>
</dbReference>
<dbReference type="Pfam" id="PF12572">
    <property type="entry name" value="DUF3752"/>
    <property type="match status" value="1"/>
</dbReference>
<feature type="compositionally biased region" description="Basic residues" evidence="1">
    <location>
        <begin position="62"/>
        <end position="80"/>
    </location>
</feature>
<proteinExistence type="predicted"/>
<feature type="region of interest" description="Disordered" evidence="1">
    <location>
        <begin position="599"/>
        <end position="674"/>
    </location>
</feature>
<dbReference type="PANTHER" id="PTHR47422:SF1">
    <property type="entry name" value="DNAJ HEAT SHOCK N-TERMINAL DOMAIN-CONTAINING PROTEIN"/>
    <property type="match status" value="1"/>
</dbReference>
<feature type="region of interest" description="Disordered" evidence="1">
    <location>
        <begin position="506"/>
        <end position="555"/>
    </location>
</feature>
<evidence type="ECO:0000313" key="3">
    <source>
        <dbReference type="EMBL" id="KAG6527644.1"/>
    </source>
</evidence>
<reference evidence="3 4" key="1">
    <citation type="submission" date="2020-08" db="EMBL/GenBank/DDBJ databases">
        <title>Plant Genome Project.</title>
        <authorList>
            <person name="Zhang R.-G."/>
        </authorList>
    </citation>
    <scope>NUCLEOTIDE SEQUENCE [LARGE SCALE GENOMIC DNA]</scope>
    <source>
        <tissue evidence="3">Rhizome</tissue>
    </source>
</reference>
<feature type="domain" description="J" evidence="2">
    <location>
        <begin position="326"/>
        <end position="382"/>
    </location>
</feature>
<feature type="compositionally biased region" description="Basic and acidic residues" evidence="1">
    <location>
        <begin position="18"/>
        <end position="42"/>
    </location>
</feature>
<dbReference type="InterPro" id="IPR022226">
    <property type="entry name" value="DUF3752"/>
</dbReference>
<evidence type="ECO:0000256" key="1">
    <source>
        <dbReference type="SAM" id="MobiDB-lite"/>
    </source>
</evidence>
<dbReference type="SUPFAM" id="SSF46565">
    <property type="entry name" value="Chaperone J-domain"/>
    <property type="match status" value="1"/>
</dbReference>
<dbReference type="AlphaFoldDB" id="A0A8J5LYN3"/>
<protein>
    <recommendedName>
        <fullName evidence="2">J domain-containing protein</fullName>
    </recommendedName>
</protein>
<dbReference type="EMBL" id="JACMSC010000003">
    <property type="protein sequence ID" value="KAG6527644.1"/>
    <property type="molecule type" value="Genomic_DNA"/>
</dbReference>
<feature type="compositionally biased region" description="Low complexity" evidence="1">
    <location>
        <begin position="657"/>
        <end position="674"/>
    </location>
</feature>
<dbReference type="PRINTS" id="PR00625">
    <property type="entry name" value="JDOMAIN"/>
</dbReference>
<dbReference type="Pfam" id="PF00226">
    <property type="entry name" value="DnaJ"/>
    <property type="match status" value="1"/>
</dbReference>
<dbReference type="Proteomes" id="UP000734854">
    <property type="component" value="Unassembled WGS sequence"/>
</dbReference>